<dbReference type="EMBL" id="JAVXUO010002918">
    <property type="protein sequence ID" value="KAK2968381.1"/>
    <property type="molecule type" value="Genomic_DNA"/>
</dbReference>
<reference evidence="5" key="1">
    <citation type="submission" date="2022-12" db="EMBL/GenBank/DDBJ databases">
        <title>Draft genome assemblies for two species of Escallonia (Escalloniales).</title>
        <authorList>
            <person name="Chanderbali A."/>
            <person name="Dervinis C."/>
            <person name="Anghel I."/>
            <person name="Soltis D."/>
            <person name="Soltis P."/>
            <person name="Zapata F."/>
        </authorList>
    </citation>
    <scope>NUCLEOTIDE SEQUENCE</scope>
    <source>
        <strain evidence="5">UCBG92.1500</strain>
        <tissue evidence="5">Leaf</tissue>
    </source>
</reference>
<dbReference type="GO" id="GO:0036444">
    <property type="term" value="P:calcium import into the mitochondrion"/>
    <property type="evidence" value="ECO:0007669"/>
    <property type="project" value="TreeGrafter"/>
</dbReference>
<comment type="caution">
    <text evidence="5">The sequence shown here is derived from an EMBL/GenBank/DDBJ whole genome shotgun (WGS) entry which is preliminary data.</text>
</comment>
<dbReference type="Proteomes" id="UP001187471">
    <property type="component" value="Unassembled WGS sequence"/>
</dbReference>
<evidence type="ECO:0000313" key="6">
    <source>
        <dbReference type="Proteomes" id="UP001187471"/>
    </source>
</evidence>
<dbReference type="PANTHER" id="PTHR12294">
    <property type="entry name" value="EF HAND DOMAIN FAMILY A1,A2-RELATED"/>
    <property type="match status" value="1"/>
</dbReference>
<gene>
    <name evidence="5" type="ORF">RJ640_015377</name>
</gene>
<dbReference type="AlphaFoldDB" id="A0AA88QVA4"/>
<keyword evidence="2" id="KW-0479">Metal-binding</keyword>
<keyword evidence="3" id="KW-0677">Repeat</keyword>
<evidence type="ECO:0000256" key="3">
    <source>
        <dbReference type="ARBA" id="ARBA00022737"/>
    </source>
</evidence>
<sequence length="237" mass="27264">MKIGCQQKLPPRDKRINTTTMLEEMYKYVNWRFTRRKYRAIVGEIDKNEFQKVMALMRVQNRQGARHRDGLRVSGSELLRLEFAHYDYNSAGTISAKDFALSMVASADMKNINKFLDRVDEITNEPGLRDIRVTFEEFKNFAELHCFLSMAIFSHGKVNGLLTKEDFQRAANHVCGISLTDNVVDMIFYGNLSSDEFLRVLQRREGDISQPREAGVMGLISCWLACSKNCSSSRILQ</sequence>
<dbReference type="PANTHER" id="PTHR12294:SF1">
    <property type="entry name" value="CALCIUM UPTAKE PROTEIN 1, MITOCHONDRIAL"/>
    <property type="match status" value="1"/>
</dbReference>
<keyword evidence="4" id="KW-0472">Membrane</keyword>
<accession>A0AA88QVA4</accession>
<dbReference type="GO" id="GO:1990246">
    <property type="term" value="C:uniplex complex"/>
    <property type="evidence" value="ECO:0007669"/>
    <property type="project" value="TreeGrafter"/>
</dbReference>
<comment type="subcellular location">
    <subcellularLocation>
        <location evidence="1">Mitochondrion inner membrane</location>
    </subcellularLocation>
</comment>
<proteinExistence type="predicted"/>
<dbReference type="GO" id="GO:0005509">
    <property type="term" value="F:calcium ion binding"/>
    <property type="evidence" value="ECO:0007669"/>
    <property type="project" value="InterPro"/>
</dbReference>
<organism evidence="5 6">
    <name type="scientific">Escallonia rubra</name>
    <dbReference type="NCBI Taxonomy" id="112253"/>
    <lineage>
        <taxon>Eukaryota</taxon>
        <taxon>Viridiplantae</taxon>
        <taxon>Streptophyta</taxon>
        <taxon>Embryophyta</taxon>
        <taxon>Tracheophyta</taxon>
        <taxon>Spermatophyta</taxon>
        <taxon>Magnoliopsida</taxon>
        <taxon>eudicotyledons</taxon>
        <taxon>Gunneridae</taxon>
        <taxon>Pentapetalae</taxon>
        <taxon>asterids</taxon>
        <taxon>campanulids</taxon>
        <taxon>Escalloniales</taxon>
        <taxon>Escalloniaceae</taxon>
        <taxon>Escallonia</taxon>
    </lineage>
</organism>
<keyword evidence="6" id="KW-1185">Reference proteome</keyword>
<evidence type="ECO:0000313" key="5">
    <source>
        <dbReference type="EMBL" id="KAK2968381.1"/>
    </source>
</evidence>
<name>A0AA88QVA4_9ASTE</name>
<protein>
    <submittedName>
        <fullName evidence="5">Uncharacterized protein</fullName>
    </submittedName>
</protein>
<evidence type="ECO:0000256" key="1">
    <source>
        <dbReference type="ARBA" id="ARBA00004273"/>
    </source>
</evidence>
<dbReference type="Gene3D" id="1.10.238.10">
    <property type="entry name" value="EF-hand"/>
    <property type="match status" value="1"/>
</dbReference>
<evidence type="ECO:0000256" key="2">
    <source>
        <dbReference type="ARBA" id="ARBA00022723"/>
    </source>
</evidence>
<evidence type="ECO:0000256" key="4">
    <source>
        <dbReference type="ARBA" id="ARBA00023136"/>
    </source>
</evidence>
<dbReference type="GO" id="GO:0051560">
    <property type="term" value="P:mitochondrial calcium ion homeostasis"/>
    <property type="evidence" value="ECO:0007669"/>
    <property type="project" value="TreeGrafter"/>
</dbReference>
<dbReference type="InterPro" id="IPR011992">
    <property type="entry name" value="EF-hand-dom_pair"/>
</dbReference>
<dbReference type="InterPro" id="IPR039800">
    <property type="entry name" value="MICU1/2/3"/>
</dbReference>
<dbReference type="SUPFAM" id="SSF47473">
    <property type="entry name" value="EF-hand"/>
    <property type="match status" value="1"/>
</dbReference>